<dbReference type="PROSITE" id="PS51257">
    <property type="entry name" value="PROKAR_LIPOPROTEIN"/>
    <property type="match status" value="1"/>
</dbReference>
<protein>
    <recommendedName>
        <fullName evidence="3">DUF4270 domain-containing protein</fullName>
    </recommendedName>
</protein>
<gene>
    <name evidence="1" type="ORF">FFWV33_01675</name>
</gene>
<dbReference type="EMBL" id="CP020918">
    <property type="protein sequence ID" value="AWG20322.1"/>
    <property type="molecule type" value="Genomic_DNA"/>
</dbReference>
<accession>A0A2S1L997</accession>
<dbReference type="AlphaFoldDB" id="A0A2S1L997"/>
<evidence type="ECO:0008006" key="3">
    <source>
        <dbReference type="Google" id="ProtNLM"/>
    </source>
</evidence>
<dbReference type="Pfam" id="PF14092">
    <property type="entry name" value="DUF4270"/>
    <property type="match status" value="1"/>
</dbReference>
<dbReference type="InterPro" id="IPR025366">
    <property type="entry name" value="DUF4270"/>
</dbReference>
<reference evidence="1 2" key="1">
    <citation type="submission" date="2017-04" db="EMBL/GenBank/DDBJ databases">
        <title>Compelte genome sequence of WV33.</title>
        <authorList>
            <person name="Lee P.C."/>
        </authorList>
    </citation>
    <scope>NUCLEOTIDE SEQUENCE [LARGE SCALE GENOMIC DNA]</scope>
    <source>
        <strain evidence="1 2">WV33</strain>
    </source>
</reference>
<dbReference type="RefSeq" id="WP_108739287.1">
    <property type="nucleotide sequence ID" value="NZ_CP020918.1"/>
</dbReference>
<sequence>MYKRFLLLILGVIAISCDSDIDAGNFVVGSEFLQTNNNVILVDTFAVNVSTIQIDSLVTSSRLRIAVGSYTDPIFGKVEAKSYFQLTGDSYSINATSSDTDGSSYVFDSIRMVMKLDRYYYGDTLKVHSFDIHRLQQNVKATLEDGTFHNDSNLTYDAEILGTVSYKPKPNSQDSVSVALSSVFGRALFQKLRSNQIANSDEFVEYFKGFVITPTAGNSSSVMGFNLASELRLYYSKSPSESETSLVKTFNITDAAKQFNNFKLDKTGTVISDLPSSTLNLSSLKTGNKSYIQSGTGVACRVEIPNIKQLKRLYTNGVIVDAQLTIKPANGTYTDNYPLPDSLQVYVVDHLNRIKSSLTTSSGAAAYAILNTKKDEFNETIGYTVSVGSFLQSELLRVTDQQYSLLFVLPNLTKGVNRVVLADQASKENKLQLKLYYISY</sequence>
<proteinExistence type="predicted"/>
<dbReference type="KEGG" id="ffa:FFWV33_01675"/>
<evidence type="ECO:0000313" key="1">
    <source>
        <dbReference type="EMBL" id="AWG20322.1"/>
    </source>
</evidence>
<evidence type="ECO:0000313" key="2">
    <source>
        <dbReference type="Proteomes" id="UP000244527"/>
    </source>
</evidence>
<dbReference type="OrthoDB" id="1092930at2"/>
<name>A0A2S1L997_9FLAO</name>
<keyword evidence="2" id="KW-1185">Reference proteome</keyword>
<dbReference type="Proteomes" id="UP000244527">
    <property type="component" value="Chromosome"/>
</dbReference>
<organism evidence="1 2">
    <name type="scientific">Flavobacterium faecale</name>
    <dbReference type="NCBI Taxonomy" id="1355330"/>
    <lineage>
        <taxon>Bacteria</taxon>
        <taxon>Pseudomonadati</taxon>
        <taxon>Bacteroidota</taxon>
        <taxon>Flavobacteriia</taxon>
        <taxon>Flavobacteriales</taxon>
        <taxon>Flavobacteriaceae</taxon>
        <taxon>Flavobacterium</taxon>
    </lineage>
</organism>